<keyword evidence="3" id="KW-1185">Reference proteome</keyword>
<proteinExistence type="predicted"/>
<keyword evidence="1" id="KW-1133">Transmembrane helix</keyword>
<gene>
    <name evidence="2" type="ORF">FN960_04315</name>
</gene>
<feature type="transmembrane region" description="Helical" evidence="1">
    <location>
        <begin position="6"/>
        <end position="27"/>
    </location>
</feature>
<comment type="caution">
    <text evidence="2">The sequence shown here is derived from an EMBL/GenBank/DDBJ whole genome shotgun (WGS) entry which is preliminary data.</text>
</comment>
<evidence type="ECO:0000256" key="1">
    <source>
        <dbReference type="SAM" id="Phobius"/>
    </source>
</evidence>
<name>A0A554A229_9BACI</name>
<keyword evidence="1" id="KW-0472">Membrane</keyword>
<protein>
    <submittedName>
        <fullName evidence="2">Uncharacterized protein</fullName>
    </submittedName>
</protein>
<organism evidence="2 3">
    <name type="scientific">Alkalicoccobacillus porphyridii</name>
    <dbReference type="NCBI Taxonomy" id="2597270"/>
    <lineage>
        <taxon>Bacteria</taxon>
        <taxon>Bacillati</taxon>
        <taxon>Bacillota</taxon>
        <taxon>Bacilli</taxon>
        <taxon>Bacillales</taxon>
        <taxon>Bacillaceae</taxon>
        <taxon>Alkalicoccobacillus</taxon>
    </lineage>
</organism>
<evidence type="ECO:0000313" key="2">
    <source>
        <dbReference type="EMBL" id="TSB47747.1"/>
    </source>
</evidence>
<reference evidence="2 3" key="1">
    <citation type="submission" date="2019-07" db="EMBL/GenBank/DDBJ databases">
        <authorList>
            <person name="Park Y.J."/>
            <person name="Jeong S.E."/>
            <person name="Jung H.S."/>
        </authorList>
    </citation>
    <scope>NUCLEOTIDE SEQUENCE [LARGE SCALE GENOMIC DNA]</scope>
    <source>
        <strain evidence="3">P16(2019)</strain>
    </source>
</reference>
<dbReference type="EMBL" id="VLXZ01000002">
    <property type="protein sequence ID" value="TSB47747.1"/>
    <property type="molecule type" value="Genomic_DNA"/>
</dbReference>
<accession>A0A554A229</accession>
<keyword evidence="1" id="KW-0812">Transmembrane</keyword>
<dbReference type="AlphaFoldDB" id="A0A554A229"/>
<evidence type="ECO:0000313" key="3">
    <source>
        <dbReference type="Proteomes" id="UP000318521"/>
    </source>
</evidence>
<sequence length="143" mass="17010">MDKRLFIIVAACVMISAIFLVLLYYYFVGDSHHSTVKFSVDADEEVEFILKVEPMGILQYSQEHPIYYEDQEERAKDKYLNLTQNKQLRKMLEKELTYTVEVYQTDLVKEPDERFYLHQNLGDLIHSEEILVTRRTSHKISIE</sequence>
<dbReference type="RefSeq" id="WP_143847267.1">
    <property type="nucleotide sequence ID" value="NZ_VLXZ01000002.1"/>
</dbReference>
<dbReference type="Proteomes" id="UP000318521">
    <property type="component" value="Unassembled WGS sequence"/>
</dbReference>